<name>A0A6I4NR56_9FLAO</name>
<protein>
    <submittedName>
        <fullName evidence="1">Uncharacterized protein</fullName>
    </submittedName>
</protein>
<comment type="caution">
    <text evidence="1">The sequence shown here is derived from an EMBL/GenBank/DDBJ whole genome shotgun (WGS) entry which is preliminary data.</text>
</comment>
<sequence length="63" mass="7253">MKIIYKISKIVQSILRTNPSKQIANLIQNQTIKLKHLKGEIHSGGSNSLLFQMYAHEEEDLFI</sequence>
<keyword evidence="2" id="KW-1185">Reference proteome</keyword>
<accession>A0A6I4NR56</accession>
<reference evidence="1 2" key="1">
    <citation type="submission" date="2019-12" db="EMBL/GenBank/DDBJ databases">
        <authorList>
            <person name="Kim Y.S."/>
        </authorList>
    </citation>
    <scope>NUCLEOTIDE SEQUENCE [LARGE SCALE GENOMIC DNA]</scope>
    <source>
        <strain evidence="1 2">GA093</strain>
    </source>
</reference>
<evidence type="ECO:0000313" key="1">
    <source>
        <dbReference type="EMBL" id="MWB96703.1"/>
    </source>
</evidence>
<dbReference type="EMBL" id="WSTB01000017">
    <property type="protein sequence ID" value="MWB96703.1"/>
    <property type="molecule type" value="Genomic_DNA"/>
</dbReference>
<gene>
    <name evidence="1" type="ORF">GON26_20255</name>
</gene>
<dbReference type="Proteomes" id="UP000471501">
    <property type="component" value="Unassembled WGS sequence"/>
</dbReference>
<evidence type="ECO:0000313" key="2">
    <source>
        <dbReference type="Proteomes" id="UP000471501"/>
    </source>
</evidence>
<dbReference type="RefSeq" id="WP_160376590.1">
    <property type="nucleotide sequence ID" value="NZ_WSTB01000017.1"/>
</dbReference>
<organism evidence="1 2">
    <name type="scientific">Flavobacterium hydrocarbonoxydans</name>
    <dbReference type="NCBI Taxonomy" id="2683249"/>
    <lineage>
        <taxon>Bacteria</taxon>
        <taxon>Pseudomonadati</taxon>
        <taxon>Bacteroidota</taxon>
        <taxon>Flavobacteriia</taxon>
        <taxon>Flavobacteriales</taxon>
        <taxon>Flavobacteriaceae</taxon>
        <taxon>Flavobacterium</taxon>
    </lineage>
</organism>
<dbReference type="AlphaFoldDB" id="A0A6I4NR56"/>
<proteinExistence type="predicted"/>